<name>A0A6J4HL30_9PROT</name>
<proteinExistence type="predicted"/>
<keyword evidence="2" id="KW-0560">Oxidoreductase</keyword>
<evidence type="ECO:0000256" key="1">
    <source>
        <dbReference type="SAM" id="MobiDB-lite"/>
    </source>
</evidence>
<dbReference type="GO" id="GO:0004316">
    <property type="term" value="F:3-oxoacyl-[acyl-carrier-protein] reductase (NADPH) activity"/>
    <property type="evidence" value="ECO:0007669"/>
    <property type="project" value="UniProtKB-EC"/>
</dbReference>
<dbReference type="AlphaFoldDB" id="A0A6J4HL30"/>
<dbReference type="EC" id="1.1.1.100" evidence="2"/>
<sequence length="253" mass="26873">EQCGEGRSRHRRGEGHRRGHRLEAGGARPSGGRRRCAGGAGGDGRGHPRGRRRGARHRPRRGGRGGRLGPAGGARGLVAAARHPGQQCRHLAEGGGRQGAEDPRDAGRGMAAGAGRQPDRRLPRLPGLPAAASGPALGADHHADQPGGAGEEPDRGRALHGGQVRADGLRAQPRDRARPGWNHGEQHRPGAHRHAHGARHHRCGECRLRRQHPARPPRHAGRCGGGRGFPRLRGGGLPHGCNHRCRRRQLHAV</sequence>
<accession>A0A6J4HL30</accession>
<feature type="compositionally biased region" description="Basic residues" evidence="1">
    <location>
        <begin position="189"/>
        <end position="198"/>
    </location>
</feature>
<feature type="compositionally biased region" description="Basic and acidic residues" evidence="1">
    <location>
        <begin position="172"/>
        <end position="188"/>
    </location>
</feature>
<feature type="compositionally biased region" description="Low complexity" evidence="1">
    <location>
        <begin position="124"/>
        <end position="138"/>
    </location>
</feature>
<protein>
    <submittedName>
        <fullName evidence="2">3-oxoacyl-[acyl-carrier protein] reductase</fullName>
        <ecNumber evidence="2">1.1.1.100</ecNumber>
    </submittedName>
</protein>
<feature type="non-terminal residue" evidence="2">
    <location>
        <position position="253"/>
    </location>
</feature>
<evidence type="ECO:0000313" key="2">
    <source>
        <dbReference type="EMBL" id="CAA9226788.1"/>
    </source>
</evidence>
<feature type="region of interest" description="Disordered" evidence="1">
    <location>
        <begin position="1"/>
        <end position="198"/>
    </location>
</feature>
<feature type="compositionally biased region" description="Basic residues" evidence="1">
    <location>
        <begin position="8"/>
        <end position="20"/>
    </location>
</feature>
<feature type="compositionally biased region" description="Gly residues" evidence="1">
    <location>
        <begin position="65"/>
        <end position="75"/>
    </location>
</feature>
<gene>
    <name evidence="2" type="ORF">AVDCRST_MAG27-766</name>
</gene>
<dbReference type="EMBL" id="CADCTD010000025">
    <property type="protein sequence ID" value="CAA9226788.1"/>
    <property type="molecule type" value="Genomic_DNA"/>
</dbReference>
<organism evidence="2">
    <name type="scientific">uncultured Craurococcus sp</name>
    <dbReference type="NCBI Taxonomy" id="1135998"/>
    <lineage>
        <taxon>Bacteria</taxon>
        <taxon>Pseudomonadati</taxon>
        <taxon>Pseudomonadota</taxon>
        <taxon>Alphaproteobacteria</taxon>
        <taxon>Acetobacterales</taxon>
        <taxon>Acetobacteraceae</taxon>
        <taxon>Craurococcus</taxon>
        <taxon>environmental samples</taxon>
    </lineage>
</organism>
<feature type="non-terminal residue" evidence="2">
    <location>
        <position position="1"/>
    </location>
</feature>
<feature type="compositionally biased region" description="Basic residues" evidence="1">
    <location>
        <begin position="47"/>
        <end position="64"/>
    </location>
</feature>
<reference evidence="2" key="1">
    <citation type="submission" date="2020-02" db="EMBL/GenBank/DDBJ databases">
        <authorList>
            <person name="Meier V. D."/>
        </authorList>
    </citation>
    <scope>NUCLEOTIDE SEQUENCE</scope>
    <source>
        <strain evidence="2">AVDCRST_MAG27</strain>
    </source>
</reference>